<feature type="transmembrane region" description="Helical" evidence="6">
    <location>
        <begin position="14"/>
        <end position="31"/>
    </location>
</feature>
<dbReference type="GO" id="GO:0009003">
    <property type="term" value="F:signal peptidase activity"/>
    <property type="evidence" value="ECO:0007669"/>
    <property type="project" value="UniProtKB-EC"/>
</dbReference>
<comment type="caution">
    <text evidence="8">The sequence shown here is derived from an EMBL/GenBank/DDBJ whole genome shotgun (WGS) entry which is preliminary data.</text>
</comment>
<keyword evidence="5 6" id="KW-0378">Hydrolase</keyword>
<dbReference type="InterPro" id="IPR019757">
    <property type="entry name" value="Pept_S26A_signal_pept_1_Lys-AS"/>
</dbReference>
<organism evidence="8 9">
    <name type="scientific">Sarcina ventriculi</name>
    <name type="common">Clostridium ventriculi</name>
    <dbReference type="NCBI Taxonomy" id="1267"/>
    <lineage>
        <taxon>Bacteria</taxon>
        <taxon>Bacillati</taxon>
        <taxon>Bacillota</taxon>
        <taxon>Clostridia</taxon>
        <taxon>Eubacteriales</taxon>
        <taxon>Clostridiaceae</taxon>
        <taxon>Sarcina</taxon>
    </lineage>
</organism>
<keyword evidence="6" id="KW-0645">Protease</keyword>
<evidence type="ECO:0000313" key="9">
    <source>
        <dbReference type="Proteomes" id="UP000095488"/>
    </source>
</evidence>
<keyword evidence="6" id="KW-1133">Transmembrane helix</keyword>
<accession>A0ABM9UJA1</accession>
<feature type="domain" description="Peptidase S26" evidence="7">
    <location>
        <begin position="18"/>
        <end position="167"/>
    </location>
</feature>
<dbReference type="InterPro" id="IPR000223">
    <property type="entry name" value="Pept_S26A_signal_pept_1"/>
</dbReference>
<dbReference type="InterPro" id="IPR019758">
    <property type="entry name" value="Pept_S26A_signal_pept_1_CS"/>
</dbReference>
<keyword evidence="9" id="KW-1185">Reference proteome</keyword>
<evidence type="ECO:0000256" key="6">
    <source>
        <dbReference type="RuleBase" id="RU362042"/>
    </source>
</evidence>
<comment type="similarity">
    <text evidence="3 6">Belongs to the peptidase S26 family.</text>
</comment>
<dbReference type="PROSITE" id="PS00760">
    <property type="entry name" value="SPASE_I_2"/>
    <property type="match status" value="1"/>
</dbReference>
<dbReference type="SUPFAM" id="SSF51306">
    <property type="entry name" value="LexA/Signal peptidase"/>
    <property type="match status" value="1"/>
</dbReference>
<sequence>MKVFKNLNITKNDYKTLILSIVISVTILYIFSSNFKLYKVYGTSMENTIHSDDVLLVSLNSYNNKTPSYSDIVNIKYVDNNEEKFIVKRIIGVPGDILEIINNQIFLNGTLLEEPYIKNLSSSYFNLKVIIPENKYFVLGDNRDVSCDSRYFGLIDKTSIEGKVLLKFCILNKIINTFS</sequence>
<dbReference type="Gene3D" id="2.10.109.10">
    <property type="entry name" value="Umud Fragment, subunit A"/>
    <property type="match status" value="1"/>
</dbReference>
<dbReference type="PANTHER" id="PTHR43390:SF1">
    <property type="entry name" value="CHLOROPLAST PROCESSING PEPTIDASE"/>
    <property type="match status" value="1"/>
</dbReference>
<evidence type="ECO:0000259" key="7">
    <source>
        <dbReference type="Pfam" id="PF10502"/>
    </source>
</evidence>
<evidence type="ECO:0000256" key="3">
    <source>
        <dbReference type="ARBA" id="ARBA00009370"/>
    </source>
</evidence>
<dbReference type="NCBIfam" id="TIGR02227">
    <property type="entry name" value="sigpep_I_bact"/>
    <property type="match status" value="1"/>
</dbReference>
<protein>
    <recommendedName>
        <fullName evidence="4 6">Signal peptidase I</fullName>
        <ecNumber evidence="4 6">3.4.21.89</ecNumber>
    </recommendedName>
</protein>
<dbReference type="InterPro" id="IPR019533">
    <property type="entry name" value="Peptidase_S26"/>
</dbReference>
<evidence type="ECO:0000256" key="4">
    <source>
        <dbReference type="ARBA" id="ARBA00013208"/>
    </source>
</evidence>
<dbReference type="Pfam" id="PF10502">
    <property type="entry name" value="Peptidase_S26"/>
    <property type="match status" value="1"/>
</dbReference>
<keyword evidence="6" id="KW-0472">Membrane</keyword>
<comment type="catalytic activity">
    <reaction evidence="1 6">
        <text>Cleavage of hydrophobic, N-terminal signal or leader sequences from secreted and periplasmic proteins.</text>
        <dbReference type="EC" id="3.4.21.89"/>
    </reaction>
</comment>
<dbReference type="CDD" id="cd06530">
    <property type="entry name" value="S26_SPase_I"/>
    <property type="match status" value="1"/>
</dbReference>
<dbReference type="EMBL" id="CYZR01000001">
    <property type="protein sequence ID" value="CUN41687.1"/>
    <property type="molecule type" value="Genomic_DNA"/>
</dbReference>
<dbReference type="PROSITE" id="PS00761">
    <property type="entry name" value="SPASE_I_3"/>
    <property type="match status" value="1"/>
</dbReference>
<dbReference type="PRINTS" id="PR00727">
    <property type="entry name" value="LEADERPTASE"/>
</dbReference>
<reference evidence="8 9" key="1">
    <citation type="submission" date="2015-09" db="EMBL/GenBank/DDBJ databases">
        <authorList>
            <consortium name="Pathogen Informatics"/>
        </authorList>
    </citation>
    <scope>NUCLEOTIDE SEQUENCE [LARGE SCALE GENOMIC DNA]</scope>
    <source>
        <strain evidence="8 9">2789STDY5834858</strain>
    </source>
</reference>
<evidence type="ECO:0000256" key="5">
    <source>
        <dbReference type="ARBA" id="ARBA00022801"/>
    </source>
</evidence>
<gene>
    <name evidence="8" type="primary">spsB</name>
    <name evidence="8" type="ORF">ERS852473_00058</name>
</gene>
<evidence type="ECO:0000256" key="2">
    <source>
        <dbReference type="ARBA" id="ARBA00004401"/>
    </source>
</evidence>
<dbReference type="InterPro" id="IPR036286">
    <property type="entry name" value="LexA/Signal_pep-like_sf"/>
</dbReference>
<evidence type="ECO:0000256" key="1">
    <source>
        <dbReference type="ARBA" id="ARBA00000677"/>
    </source>
</evidence>
<name>A0ABM9UJA1_SARVE</name>
<dbReference type="RefSeq" id="WP_055256972.1">
    <property type="nucleotide sequence ID" value="NZ_CABIXL010000001.1"/>
</dbReference>
<dbReference type="PANTHER" id="PTHR43390">
    <property type="entry name" value="SIGNAL PEPTIDASE I"/>
    <property type="match status" value="1"/>
</dbReference>
<dbReference type="Proteomes" id="UP000095488">
    <property type="component" value="Unassembled WGS sequence"/>
</dbReference>
<keyword evidence="6" id="KW-0812">Transmembrane</keyword>
<evidence type="ECO:0000313" key="8">
    <source>
        <dbReference type="EMBL" id="CUN41687.1"/>
    </source>
</evidence>
<proteinExistence type="inferred from homology"/>
<dbReference type="EC" id="3.4.21.89" evidence="4 6"/>
<comment type="subcellular location">
    <subcellularLocation>
        <location evidence="2">Cell membrane</location>
        <topology evidence="2">Single-pass type II membrane protein</topology>
    </subcellularLocation>
    <subcellularLocation>
        <location evidence="6">Membrane</location>
        <topology evidence="6">Single-pass type II membrane protein</topology>
    </subcellularLocation>
</comment>